<evidence type="ECO:0000256" key="1">
    <source>
        <dbReference type="SAM" id="MobiDB-lite"/>
    </source>
</evidence>
<reference evidence="2 3" key="1">
    <citation type="submission" date="2014-01" db="EMBL/GenBank/DDBJ databases">
        <title>Sulfur oxidation genes in diverse deep-sea viruses.</title>
        <authorList>
            <person name="Anantharaman K."/>
            <person name="Duhaime M.B."/>
            <person name="Breier J.A."/>
            <person name="Toner B.M."/>
            <person name="Dick G.J."/>
        </authorList>
    </citation>
    <scope>NUCLEOTIDE SEQUENCE [LARGE SCALE GENOMIC DNA]</scope>
    <source>
        <strain evidence="2 3">Abe</strain>
    </source>
</reference>
<evidence type="ECO:0000313" key="3">
    <source>
        <dbReference type="Proteomes" id="UP000204596"/>
    </source>
</evidence>
<proteinExistence type="predicted"/>
<organism evidence="2 3">
    <name type="scientific">Podophage Lau218</name>
    <dbReference type="NCBI Taxonomy" id="2784187"/>
    <lineage>
        <taxon>Viruses</taxon>
        <taxon>Duplodnaviria</taxon>
        <taxon>Heunggongvirae</taxon>
        <taxon>Uroviricota</taxon>
        <taxon>Caudoviricetes</taxon>
        <taxon>Autographivirales</taxon>
        <taxon>Lauvirus</taxon>
        <taxon>Lauvirus lau218</taxon>
    </lineage>
</organism>
<sequence>MSGLFNRPKSPNLPPPTVPDAPVEDAVFTPGVGGESKTKKLLAIKKGKNRLKIPLVKGIKTSINKGY</sequence>
<dbReference type="RefSeq" id="YP_009042165.1">
    <property type="nucleotide sequence ID" value="NC_024329.1"/>
</dbReference>
<feature type="region of interest" description="Disordered" evidence="1">
    <location>
        <begin position="1"/>
        <end position="34"/>
    </location>
</feature>
<evidence type="ECO:0000313" key="2">
    <source>
        <dbReference type="EMBL" id="AIA83149.1"/>
    </source>
</evidence>
<dbReference type="GeneID" id="26673055"/>
<accession>A0A060BKX0</accession>
<protein>
    <submittedName>
        <fullName evidence="2">Putative phage protein</fullName>
    </submittedName>
</protein>
<dbReference type="EMBL" id="KJ183191">
    <property type="protein sequence ID" value="AIA83149.1"/>
    <property type="molecule type" value="Genomic_DNA"/>
</dbReference>
<dbReference type="KEGG" id="vg:26673055"/>
<keyword evidence="3" id="KW-1185">Reference proteome</keyword>
<name>A0A060BKX0_9CAUD</name>
<dbReference type="Proteomes" id="UP000204596">
    <property type="component" value="Segment"/>
</dbReference>